<evidence type="ECO:0000313" key="12">
    <source>
        <dbReference type="Proteomes" id="UP000030185"/>
    </source>
</evidence>
<dbReference type="eggNOG" id="COG0811">
    <property type="taxonomic scope" value="Bacteria"/>
</dbReference>
<evidence type="ECO:0000313" key="11">
    <source>
        <dbReference type="EMBL" id="GAL86805.1"/>
    </source>
</evidence>
<reference evidence="11 12" key="1">
    <citation type="submission" date="2014-09" db="EMBL/GenBank/DDBJ databases">
        <title>Sporocytophaga myxococcoides PG-01 genome sequencing.</title>
        <authorList>
            <person name="Liu L."/>
            <person name="Gao P.J."/>
            <person name="Chen G.J."/>
            <person name="Wang L.S."/>
        </authorList>
    </citation>
    <scope>NUCLEOTIDE SEQUENCE [LARGE SCALE GENOMIC DNA]</scope>
    <source>
        <strain evidence="11 12">PG-01</strain>
    </source>
</reference>
<dbReference type="GO" id="GO:0005886">
    <property type="term" value="C:plasma membrane"/>
    <property type="evidence" value="ECO:0007669"/>
    <property type="project" value="UniProtKB-SubCell"/>
</dbReference>
<keyword evidence="6 9" id="KW-1133">Transmembrane helix</keyword>
<accession>A0A098LIN6</accession>
<dbReference type="Proteomes" id="UP000030185">
    <property type="component" value="Unassembled WGS sequence"/>
</dbReference>
<feature type="domain" description="MotA/TolQ/ExbB proton channel" evidence="10">
    <location>
        <begin position="139"/>
        <end position="254"/>
    </location>
</feature>
<dbReference type="PANTHER" id="PTHR30625:SF15">
    <property type="entry name" value="BIOPOLYMER TRANSPORT PROTEIN EXBB"/>
    <property type="match status" value="1"/>
</dbReference>
<dbReference type="STRING" id="153721.MYP_4035"/>
<feature type="transmembrane region" description="Helical" evidence="9">
    <location>
        <begin position="12"/>
        <end position="32"/>
    </location>
</feature>
<dbReference type="GO" id="GO:0017038">
    <property type="term" value="P:protein import"/>
    <property type="evidence" value="ECO:0007669"/>
    <property type="project" value="TreeGrafter"/>
</dbReference>
<keyword evidence="7 9" id="KW-0472">Membrane</keyword>
<protein>
    <submittedName>
        <fullName evidence="11">Flagellar motor protein MotA</fullName>
    </submittedName>
</protein>
<keyword evidence="2 8" id="KW-0813">Transport</keyword>
<evidence type="ECO:0000256" key="2">
    <source>
        <dbReference type="ARBA" id="ARBA00022448"/>
    </source>
</evidence>
<evidence type="ECO:0000259" key="10">
    <source>
        <dbReference type="Pfam" id="PF01618"/>
    </source>
</evidence>
<comment type="subcellular location">
    <subcellularLocation>
        <location evidence="1">Cell membrane</location>
        <topology evidence="1">Multi-pass membrane protein</topology>
    </subcellularLocation>
    <subcellularLocation>
        <location evidence="8">Membrane</location>
        <topology evidence="8">Multi-pass membrane protein</topology>
    </subcellularLocation>
</comment>
<keyword evidence="5 8" id="KW-0653">Protein transport</keyword>
<dbReference type="PANTHER" id="PTHR30625">
    <property type="entry name" value="PROTEIN TOLQ"/>
    <property type="match status" value="1"/>
</dbReference>
<dbReference type="Pfam" id="PF01618">
    <property type="entry name" value="MotA_ExbB"/>
    <property type="match status" value="1"/>
</dbReference>
<comment type="caution">
    <text evidence="11">The sequence shown here is derived from an EMBL/GenBank/DDBJ whole genome shotgun (WGS) entry which is preliminary data.</text>
</comment>
<evidence type="ECO:0000256" key="1">
    <source>
        <dbReference type="ARBA" id="ARBA00004651"/>
    </source>
</evidence>
<evidence type="ECO:0000256" key="8">
    <source>
        <dbReference type="RuleBase" id="RU004057"/>
    </source>
</evidence>
<keyword evidence="11" id="KW-0966">Cell projection</keyword>
<sequence length="269" mass="28569">MENQTSSTGKFNSWFAVAAIVLAILFSFILYFKVLGNPANFQGDNIANHPKEGNYLGIVYKGGLIVPILMSFNLMVLVFSIERIITITKASGSGSVNSFIRKIKGYLSSNDIRAAIEECDKQKGSVGNVVKSVLYKYEGLSKEAGLSKDQKLASIQKELEEATSLELPMLEKNLTIIATLASVATLTGLLGTVIGMIKAFAALATAGSPDAVALANGISEALINTALGIAASALAIIAYNFFTSKIDDLTYNIDEIGFSITQSFSAGTK</sequence>
<comment type="similarity">
    <text evidence="8">Belongs to the exbB/tolQ family.</text>
</comment>
<name>A0A098LIN6_9BACT</name>
<dbReference type="InterPro" id="IPR002898">
    <property type="entry name" value="MotA_ExbB_proton_chnl"/>
</dbReference>
<dbReference type="OrthoDB" id="4045at2"/>
<evidence type="ECO:0000256" key="5">
    <source>
        <dbReference type="ARBA" id="ARBA00022927"/>
    </source>
</evidence>
<feature type="transmembrane region" description="Helical" evidence="9">
    <location>
        <begin position="58"/>
        <end position="79"/>
    </location>
</feature>
<keyword evidence="11" id="KW-0969">Cilium</keyword>
<feature type="transmembrane region" description="Helical" evidence="9">
    <location>
        <begin position="174"/>
        <end position="201"/>
    </location>
</feature>
<organism evidence="11 12">
    <name type="scientific">Sporocytophaga myxococcoides</name>
    <dbReference type="NCBI Taxonomy" id="153721"/>
    <lineage>
        <taxon>Bacteria</taxon>
        <taxon>Pseudomonadati</taxon>
        <taxon>Bacteroidota</taxon>
        <taxon>Cytophagia</taxon>
        <taxon>Cytophagales</taxon>
        <taxon>Cytophagaceae</taxon>
        <taxon>Sporocytophaga</taxon>
    </lineage>
</organism>
<keyword evidence="4 9" id="KW-0812">Transmembrane</keyword>
<evidence type="ECO:0000256" key="4">
    <source>
        <dbReference type="ARBA" id="ARBA00022692"/>
    </source>
</evidence>
<keyword evidence="11" id="KW-0282">Flagellum</keyword>
<evidence type="ECO:0000256" key="7">
    <source>
        <dbReference type="ARBA" id="ARBA00023136"/>
    </source>
</evidence>
<keyword evidence="3" id="KW-1003">Cell membrane</keyword>
<proteinExistence type="inferred from homology"/>
<evidence type="ECO:0000256" key="3">
    <source>
        <dbReference type="ARBA" id="ARBA00022475"/>
    </source>
</evidence>
<dbReference type="InterPro" id="IPR050790">
    <property type="entry name" value="ExbB/TolQ_transport"/>
</dbReference>
<evidence type="ECO:0000256" key="9">
    <source>
        <dbReference type="SAM" id="Phobius"/>
    </source>
</evidence>
<gene>
    <name evidence="11" type="ORF">MYP_4035</name>
</gene>
<feature type="transmembrane region" description="Helical" evidence="9">
    <location>
        <begin position="221"/>
        <end position="242"/>
    </location>
</feature>
<dbReference type="EMBL" id="BBLT01000009">
    <property type="protein sequence ID" value="GAL86805.1"/>
    <property type="molecule type" value="Genomic_DNA"/>
</dbReference>
<dbReference type="RefSeq" id="WP_045467269.1">
    <property type="nucleotide sequence ID" value="NZ_BBLT01000009.1"/>
</dbReference>
<keyword evidence="12" id="KW-1185">Reference proteome</keyword>
<evidence type="ECO:0000256" key="6">
    <source>
        <dbReference type="ARBA" id="ARBA00022989"/>
    </source>
</evidence>
<dbReference type="AlphaFoldDB" id="A0A098LIN6"/>